<dbReference type="AlphaFoldDB" id="A0A0G1MLD9"/>
<gene>
    <name evidence="1" type="ORF">UX09_C0006G0010</name>
</gene>
<organism evidence="1 2">
    <name type="scientific">Candidatus Uhrbacteria bacterium GW2011_GWE2_45_35</name>
    <dbReference type="NCBI Taxonomy" id="1618993"/>
    <lineage>
        <taxon>Bacteria</taxon>
        <taxon>Candidatus Uhriibacteriota</taxon>
    </lineage>
</organism>
<evidence type="ECO:0000313" key="1">
    <source>
        <dbReference type="EMBL" id="KKU09014.1"/>
    </source>
</evidence>
<sequence length="207" mass="21909">MDFWRRKDEFPSWFFGGFSVLLQENSRYNSCASFSPSGVPMTRTLALIAFVLTTSCTGLHYRSPSGNLEADGYMRPLSAPATIAAAERFQAAEVGASQCEEVVELVKAGTINSARCDVGGNHLCICRAQPCECNGWYGSGYGGNSYAPNSLLVSGMMAATDYARAQATTVSSPASGVPISSDVAAIMADFQAQIDEIGGIVFATPAR</sequence>
<dbReference type="Proteomes" id="UP000034354">
    <property type="component" value="Unassembled WGS sequence"/>
</dbReference>
<comment type="caution">
    <text evidence="1">The sequence shown here is derived from an EMBL/GenBank/DDBJ whole genome shotgun (WGS) entry which is preliminary data.</text>
</comment>
<proteinExistence type="predicted"/>
<evidence type="ECO:0000313" key="2">
    <source>
        <dbReference type="Proteomes" id="UP000034354"/>
    </source>
</evidence>
<dbReference type="EMBL" id="LCKW01000006">
    <property type="protein sequence ID" value="KKU09014.1"/>
    <property type="molecule type" value="Genomic_DNA"/>
</dbReference>
<dbReference type="STRING" id="1618993.UX09_C0006G0010"/>
<protein>
    <submittedName>
        <fullName evidence="1">Uncharacterized protein</fullName>
    </submittedName>
</protein>
<name>A0A0G1MLD9_9BACT</name>
<accession>A0A0G1MLD9</accession>
<reference evidence="1 2" key="1">
    <citation type="journal article" date="2015" name="Nature">
        <title>rRNA introns, odd ribosomes, and small enigmatic genomes across a large radiation of phyla.</title>
        <authorList>
            <person name="Brown C.T."/>
            <person name="Hug L.A."/>
            <person name="Thomas B.C."/>
            <person name="Sharon I."/>
            <person name="Castelle C.J."/>
            <person name="Singh A."/>
            <person name="Wilkins M.J."/>
            <person name="Williams K.H."/>
            <person name="Banfield J.F."/>
        </authorList>
    </citation>
    <scope>NUCLEOTIDE SEQUENCE [LARGE SCALE GENOMIC DNA]</scope>
</reference>